<dbReference type="PANTHER" id="PTHR22966:SF61">
    <property type="entry name" value="2-AMINOETHANETHIOL DIOXYGENASE"/>
    <property type="match status" value="1"/>
</dbReference>
<dbReference type="PANTHER" id="PTHR22966">
    <property type="entry name" value="2-AMINOETHANETHIOL DIOXYGENASE"/>
    <property type="match status" value="1"/>
</dbReference>
<dbReference type="InterPro" id="IPR011051">
    <property type="entry name" value="RmlC_Cupin_sf"/>
</dbReference>
<evidence type="ECO:0000256" key="1">
    <source>
        <dbReference type="ARBA" id="ARBA00022723"/>
    </source>
</evidence>
<dbReference type="Pfam" id="PF07847">
    <property type="entry name" value="PCO_ADO"/>
    <property type="match status" value="1"/>
</dbReference>
<dbReference type="SUPFAM" id="SSF51182">
    <property type="entry name" value="RmlC-like cupins"/>
    <property type="match status" value="1"/>
</dbReference>
<reference evidence="4" key="1">
    <citation type="submission" date="2015-09" db="EMBL/GenBank/DDBJ databases">
        <title>Scylla olivacea transcriptome.</title>
        <authorList>
            <person name="Ikhwanuddin M."/>
        </authorList>
    </citation>
    <scope>NUCLEOTIDE SEQUENCE</scope>
</reference>
<dbReference type="GO" id="GO:0005739">
    <property type="term" value="C:mitochondrion"/>
    <property type="evidence" value="ECO:0007669"/>
    <property type="project" value="TreeGrafter"/>
</dbReference>
<keyword evidence="3" id="KW-0408">Iron</keyword>
<dbReference type="CDD" id="cd20289">
    <property type="entry name" value="cupin_ADO"/>
    <property type="match status" value="1"/>
</dbReference>
<dbReference type="Gene3D" id="2.60.120.10">
    <property type="entry name" value="Jelly Rolls"/>
    <property type="match status" value="1"/>
</dbReference>
<accession>A0A0N7ZBY2</accession>
<dbReference type="InterPro" id="IPR014710">
    <property type="entry name" value="RmlC-like_jellyroll"/>
</dbReference>
<dbReference type="GO" id="GO:0046872">
    <property type="term" value="F:metal ion binding"/>
    <property type="evidence" value="ECO:0007669"/>
    <property type="project" value="UniProtKB-KW"/>
</dbReference>
<keyword evidence="1" id="KW-0479">Metal-binding</keyword>
<sequence>MASLIQNIARLAIHTFRRDPQLSPTSYKAHYDQLCDLLARLTPSDLKIDPALLVDRGRFNPNRDGAPVTYMQIYEDLDLTICVFILKRGVRLPLHDHPGMCGLLKVVHGMVSIQSYSFIPETNSEARNGDPGVPTLPNLQELPGHTLTRAPTFLHTQVLAATKHPIQNITASQPACQLSPGANNLHEIHSVDGPAAFLDILSPPYGTDERLGLERDCHYYKEVRGPSTGSEEDVNGQPAVFLYRVETPSDFWCDQAEYCGPPVEGERENGV</sequence>
<evidence type="ECO:0000313" key="4">
    <source>
        <dbReference type="EMBL" id="JAI62920.1"/>
    </source>
</evidence>
<evidence type="ECO:0000256" key="3">
    <source>
        <dbReference type="ARBA" id="ARBA00023004"/>
    </source>
</evidence>
<organism evidence="4">
    <name type="scientific">Scylla olivacea</name>
    <name type="common">Orange mud crab</name>
    <name type="synonym">Cancer olivacea</name>
    <dbReference type="NCBI Taxonomy" id="85551"/>
    <lineage>
        <taxon>Eukaryota</taxon>
        <taxon>Metazoa</taxon>
        <taxon>Ecdysozoa</taxon>
        <taxon>Arthropoda</taxon>
        <taxon>Crustacea</taxon>
        <taxon>Multicrustacea</taxon>
        <taxon>Malacostraca</taxon>
        <taxon>Eumalacostraca</taxon>
        <taxon>Eucarida</taxon>
        <taxon>Decapoda</taxon>
        <taxon>Pleocyemata</taxon>
        <taxon>Brachyura</taxon>
        <taxon>Eubrachyura</taxon>
        <taxon>Portunoidea</taxon>
        <taxon>Portunidae</taxon>
        <taxon>Portuninae</taxon>
        <taxon>Scylla</taxon>
    </lineage>
</organism>
<dbReference type="InterPro" id="IPR012864">
    <property type="entry name" value="PCO/ADO"/>
</dbReference>
<keyword evidence="2" id="KW-0560">Oxidoreductase</keyword>
<name>A0A0N7ZBY2_SCYOL</name>
<proteinExistence type="predicted"/>
<dbReference type="GO" id="GO:0016702">
    <property type="term" value="F:oxidoreductase activity, acting on single donors with incorporation of molecular oxygen, incorporation of two atoms of oxygen"/>
    <property type="evidence" value="ECO:0007669"/>
    <property type="project" value="InterPro"/>
</dbReference>
<dbReference type="AlphaFoldDB" id="A0A0N7ZBY2"/>
<evidence type="ECO:0000256" key="2">
    <source>
        <dbReference type="ARBA" id="ARBA00023002"/>
    </source>
</evidence>
<dbReference type="EMBL" id="GDRN01076250">
    <property type="protein sequence ID" value="JAI62920.1"/>
    <property type="molecule type" value="Transcribed_RNA"/>
</dbReference>
<evidence type="ECO:0008006" key="5">
    <source>
        <dbReference type="Google" id="ProtNLM"/>
    </source>
</evidence>
<protein>
    <recommendedName>
        <fullName evidence="5">2-aminoethanethiol dioxygenase</fullName>
    </recommendedName>
</protein>